<dbReference type="PANTHER" id="PTHR34582:SF6">
    <property type="entry name" value="UPF0702 TRANSMEMBRANE PROTEIN YCAP"/>
    <property type="match status" value="1"/>
</dbReference>
<dbReference type="PANTHER" id="PTHR34582">
    <property type="entry name" value="UPF0702 TRANSMEMBRANE PROTEIN YCAP"/>
    <property type="match status" value="1"/>
</dbReference>
<keyword evidence="10" id="KW-1185">Reference proteome</keyword>
<evidence type="ECO:0000256" key="6">
    <source>
        <dbReference type="ARBA" id="ARBA00023136"/>
    </source>
</evidence>
<comment type="subcellular location">
    <subcellularLocation>
        <location evidence="1">Cell membrane</location>
        <topology evidence="1">Multi-pass membrane protein</topology>
    </subcellularLocation>
</comment>
<comment type="similarity">
    <text evidence="2">Belongs to the UPF0702 family.</text>
</comment>
<keyword evidence="4 7" id="KW-0812">Transmembrane</keyword>
<evidence type="ECO:0000259" key="8">
    <source>
        <dbReference type="Pfam" id="PF04239"/>
    </source>
</evidence>
<dbReference type="InterPro" id="IPR023090">
    <property type="entry name" value="UPF0702_alpha/beta_dom_sf"/>
</dbReference>
<dbReference type="GO" id="GO:0005886">
    <property type="term" value="C:plasma membrane"/>
    <property type="evidence" value="ECO:0007669"/>
    <property type="project" value="UniProtKB-SubCell"/>
</dbReference>
<dbReference type="Pfam" id="PF04239">
    <property type="entry name" value="DUF421"/>
    <property type="match status" value="1"/>
</dbReference>
<evidence type="ECO:0000256" key="2">
    <source>
        <dbReference type="ARBA" id="ARBA00006448"/>
    </source>
</evidence>
<feature type="transmembrane region" description="Helical" evidence="7">
    <location>
        <begin position="41"/>
        <end position="60"/>
    </location>
</feature>
<evidence type="ECO:0000256" key="5">
    <source>
        <dbReference type="ARBA" id="ARBA00022989"/>
    </source>
</evidence>
<dbReference type="OrthoDB" id="137005at2157"/>
<accession>A0A4E0QRT6</accession>
<comment type="caution">
    <text evidence="9">The sequence shown here is derived from an EMBL/GenBank/DDBJ whole genome shotgun (WGS) entry which is preliminary data.</text>
</comment>
<keyword evidence="3" id="KW-1003">Cell membrane</keyword>
<evidence type="ECO:0000256" key="7">
    <source>
        <dbReference type="SAM" id="Phobius"/>
    </source>
</evidence>
<organism evidence="9 10">
    <name type="scientific">Methanolobus halotolerans</name>
    <dbReference type="NCBI Taxonomy" id="2052935"/>
    <lineage>
        <taxon>Archaea</taxon>
        <taxon>Methanobacteriati</taxon>
        <taxon>Methanobacteriota</taxon>
        <taxon>Stenosarchaea group</taxon>
        <taxon>Methanomicrobia</taxon>
        <taxon>Methanosarcinales</taxon>
        <taxon>Methanosarcinaceae</taxon>
        <taxon>Methanolobus</taxon>
    </lineage>
</organism>
<dbReference type="Proteomes" id="UP000297295">
    <property type="component" value="Unassembled WGS sequence"/>
</dbReference>
<evidence type="ECO:0000256" key="4">
    <source>
        <dbReference type="ARBA" id="ARBA00022692"/>
    </source>
</evidence>
<dbReference type="EMBL" id="PGGK01000005">
    <property type="protein sequence ID" value="TGC09401.1"/>
    <property type="molecule type" value="Genomic_DNA"/>
</dbReference>
<feature type="transmembrane region" description="Helical" evidence="7">
    <location>
        <begin position="66"/>
        <end position="88"/>
    </location>
</feature>
<keyword evidence="5 7" id="KW-1133">Transmembrane helix</keyword>
<dbReference type="AlphaFoldDB" id="A0A4E0QRT6"/>
<dbReference type="InterPro" id="IPR007353">
    <property type="entry name" value="DUF421"/>
</dbReference>
<protein>
    <submittedName>
        <fullName evidence="9">DUF421 domain-containing protein</fullName>
    </submittedName>
</protein>
<name>A0A4E0QRT6_9EURY</name>
<dbReference type="Gene3D" id="3.30.240.20">
    <property type="entry name" value="bsu07140 like domains"/>
    <property type="match status" value="1"/>
</dbReference>
<evidence type="ECO:0000313" key="9">
    <source>
        <dbReference type="EMBL" id="TGC09401.1"/>
    </source>
</evidence>
<proteinExistence type="inferred from homology"/>
<keyword evidence="6 7" id="KW-0472">Membrane</keyword>
<feature type="domain" description="YetF C-terminal" evidence="8">
    <location>
        <begin position="89"/>
        <end position="165"/>
    </location>
</feature>
<gene>
    <name evidence="9" type="ORF">CUN85_06090</name>
</gene>
<evidence type="ECO:0000313" key="10">
    <source>
        <dbReference type="Proteomes" id="UP000297295"/>
    </source>
</evidence>
<feature type="transmembrane region" description="Helical" evidence="7">
    <location>
        <begin position="12"/>
        <end position="29"/>
    </location>
</feature>
<sequence length="175" mass="19330">MDLFFSSWEKILRIVVLGVCGYIVLVLLLRTTGQRTLSKLNAFDFVITVALGSTFGTLLLSSDTQLIDGIMAFGVLVGLQFSVSWLTVRSDTVKRVVKNEPKLVYYKGNYLIGNMKKVRIVKEEIEQSIRSTGHSSVRDVDAVVLETDGGLSIISKGSNESIEVLNIEKPKKSSK</sequence>
<evidence type="ECO:0000256" key="1">
    <source>
        <dbReference type="ARBA" id="ARBA00004651"/>
    </source>
</evidence>
<evidence type="ECO:0000256" key="3">
    <source>
        <dbReference type="ARBA" id="ARBA00022475"/>
    </source>
</evidence>
<reference evidence="9 10" key="1">
    <citation type="submission" date="2017-11" db="EMBL/GenBank/DDBJ databases">
        <title>Isolation and Characterization of Methanogenic Archaea from Saline Meromictic Lake at Siberia.</title>
        <authorList>
            <person name="Shen Y."/>
            <person name="Huang H.-H."/>
            <person name="Lai M.-C."/>
            <person name="Chen S.-C."/>
        </authorList>
    </citation>
    <scope>NUCLEOTIDE SEQUENCE [LARGE SCALE GENOMIC DNA]</scope>
    <source>
        <strain evidence="9 10">SY-01</strain>
    </source>
</reference>